<evidence type="ECO:0000256" key="1">
    <source>
        <dbReference type="ARBA" id="ARBA00022490"/>
    </source>
</evidence>
<evidence type="ECO:0000256" key="4">
    <source>
        <dbReference type="ARBA" id="ARBA00048267"/>
    </source>
</evidence>
<organism evidence="10 11">
    <name type="scientific">Thermatribacter velox</name>
    <dbReference type="NCBI Taxonomy" id="3039681"/>
    <lineage>
        <taxon>Bacteria</taxon>
        <taxon>Pseudomonadati</taxon>
        <taxon>Atribacterota</taxon>
        <taxon>Atribacteria</taxon>
        <taxon>Atribacterales</taxon>
        <taxon>Thermatribacteraceae</taxon>
        <taxon>Thermatribacter</taxon>
    </lineage>
</organism>
<dbReference type="InterPro" id="IPR001789">
    <property type="entry name" value="Sig_transdc_resp-reg_receiver"/>
</dbReference>
<evidence type="ECO:0000313" key="10">
    <source>
        <dbReference type="EMBL" id="WZL75919.1"/>
    </source>
</evidence>
<proteinExistence type="inferred from homology"/>
<dbReference type="Proteomes" id="UP001461341">
    <property type="component" value="Chromosome"/>
</dbReference>
<feature type="modified residue" description="4-aspartylphosphate" evidence="5 7">
    <location>
        <position position="55"/>
    </location>
</feature>
<keyword evidence="10" id="KW-0808">Transferase</keyword>
<comment type="function">
    <text evidence="5">Involved in chemotaxis. Part of a chemotaxis signal transduction system that modulates chemotaxis in response to various stimuli. Catalyzes the demethylation of specific methylglutamate residues introduced into the chemoreceptors (methyl-accepting chemotaxis proteins or MCP) by CheR. Also mediates the irreversible deamidation of specific glutamine residues to glutamic acid.</text>
</comment>
<dbReference type="Pfam" id="PF00072">
    <property type="entry name" value="Response_reg"/>
    <property type="match status" value="1"/>
</dbReference>
<dbReference type="Gene3D" id="3.40.50.2300">
    <property type="match status" value="1"/>
</dbReference>
<dbReference type="InterPro" id="IPR011006">
    <property type="entry name" value="CheY-like_superfamily"/>
</dbReference>
<comment type="subcellular location">
    <subcellularLocation>
        <location evidence="5">Cytoplasm</location>
    </subcellularLocation>
</comment>
<dbReference type="RefSeq" id="WP_369018072.1">
    <property type="nucleotide sequence ID" value="NZ_CP121689.1"/>
</dbReference>
<feature type="active site" evidence="5 6">
    <location>
        <position position="293"/>
    </location>
</feature>
<dbReference type="InterPro" id="IPR008248">
    <property type="entry name" value="CheB-like"/>
</dbReference>
<evidence type="ECO:0000256" key="7">
    <source>
        <dbReference type="PROSITE-ProRule" id="PRU00169"/>
    </source>
</evidence>
<feature type="domain" description="Response regulatory" evidence="8">
    <location>
        <begin position="5"/>
        <end position="121"/>
    </location>
</feature>
<dbReference type="GO" id="GO:0008984">
    <property type="term" value="F:protein-glutamate methylesterase activity"/>
    <property type="evidence" value="ECO:0007669"/>
    <property type="project" value="UniProtKB-EC"/>
</dbReference>
<keyword evidence="1 5" id="KW-0963">Cytoplasm</keyword>
<sequence length="350" mass="37821">MRKIRAMVVDDSAFMRRMIGDILEKAGIEVIAAARDGVEALEKLNGFTPDVILLDVEMPRMNGLIFLDEAMRRGPYRVVMLSALTGEGSQYTIEALERGALDFIQKPSGSISLDIEKKAEEIVSKVRAVVEVPLEKLRDFKALRFPSREAGKVEKGMAGGEAIAEKLVFIASSTGGPRALKALFAGLRNLKKSCAVIVQHMPAGFTTRFAKHLDDIAPFSVIEASGGELTWINRAFLAPEGKHLLMKEDKSLVLNDDPPVAGLKPCADLTLLSAVKAFGKNILAVVLTGMGKDALEGCRAVKNSGGKVVAESQDSALIFGMPGAVVRENLADWVLPLEAIPRVILEWDEA</sequence>
<reference evidence="10 11" key="1">
    <citation type="submission" date="2023-03" db="EMBL/GenBank/DDBJ databases">
        <title>Novel Species.</title>
        <authorList>
            <person name="Ma S."/>
        </authorList>
    </citation>
    <scope>NUCLEOTIDE SEQUENCE [LARGE SCALE GENOMIC DNA]</scope>
    <source>
        <strain evidence="10 11">B11</strain>
    </source>
</reference>
<dbReference type="PROSITE" id="PS50122">
    <property type="entry name" value="CHEB"/>
    <property type="match status" value="1"/>
</dbReference>
<dbReference type="PROSITE" id="PS50110">
    <property type="entry name" value="RESPONSE_REGULATORY"/>
    <property type="match status" value="1"/>
</dbReference>
<dbReference type="InterPro" id="IPR000673">
    <property type="entry name" value="Sig_transdc_resp-reg_Me-estase"/>
</dbReference>
<dbReference type="InterPro" id="IPR035909">
    <property type="entry name" value="CheB_C"/>
</dbReference>
<dbReference type="SMART" id="SM00448">
    <property type="entry name" value="REC"/>
    <property type="match status" value="1"/>
</dbReference>
<evidence type="ECO:0000256" key="3">
    <source>
        <dbReference type="ARBA" id="ARBA00022801"/>
    </source>
</evidence>
<keyword evidence="2 5" id="KW-0145">Chemotaxis</keyword>
<name>A0ABZ2YDM9_9BACT</name>
<dbReference type="CDD" id="cd17541">
    <property type="entry name" value="REC_CheB-like"/>
    <property type="match status" value="1"/>
</dbReference>
<dbReference type="GO" id="GO:0008168">
    <property type="term" value="F:methyltransferase activity"/>
    <property type="evidence" value="ECO:0007669"/>
    <property type="project" value="UniProtKB-KW"/>
</dbReference>
<keyword evidence="11" id="KW-1185">Reference proteome</keyword>
<dbReference type="SUPFAM" id="SSF52172">
    <property type="entry name" value="CheY-like"/>
    <property type="match status" value="1"/>
</dbReference>
<protein>
    <recommendedName>
        <fullName evidence="5">Protein-glutamate methylesterase/protein-glutamine glutaminase</fullName>
        <ecNumber evidence="5">3.1.1.61</ecNumber>
        <ecNumber evidence="5">3.5.1.44</ecNumber>
    </recommendedName>
</protein>
<evidence type="ECO:0000256" key="5">
    <source>
        <dbReference type="HAMAP-Rule" id="MF_00099"/>
    </source>
</evidence>
<dbReference type="Gene3D" id="3.40.50.180">
    <property type="entry name" value="Methylesterase CheB, C-terminal domain"/>
    <property type="match status" value="1"/>
</dbReference>
<accession>A0ABZ2YDM9</accession>
<evidence type="ECO:0000313" key="11">
    <source>
        <dbReference type="Proteomes" id="UP001461341"/>
    </source>
</evidence>
<keyword evidence="5 7" id="KW-0597">Phosphoprotein</keyword>
<dbReference type="EMBL" id="CP121689">
    <property type="protein sequence ID" value="WZL75919.1"/>
    <property type="molecule type" value="Genomic_DNA"/>
</dbReference>
<keyword evidence="10" id="KW-0489">Methyltransferase</keyword>
<dbReference type="NCBIfam" id="NF001965">
    <property type="entry name" value="PRK00742.1"/>
    <property type="match status" value="1"/>
</dbReference>
<feature type="active site" evidence="5 6">
    <location>
        <position position="173"/>
    </location>
</feature>
<evidence type="ECO:0000259" key="8">
    <source>
        <dbReference type="PROSITE" id="PS50110"/>
    </source>
</evidence>
<dbReference type="GO" id="GO:0032259">
    <property type="term" value="P:methylation"/>
    <property type="evidence" value="ECO:0007669"/>
    <property type="project" value="UniProtKB-KW"/>
</dbReference>
<evidence type="ECO:0000256" key="2">
    <source>
        <dbReference type="ARBA" id="ARBA00022500"/>
    </source>
</evidence>
<feature type="active site" evidence="5 6">
    <location>
        <position position="200"/>
    </location>
</feature>
<comment type="domain">
    <text evidence="5">Contains a C-terminal catalytic domain, and an N-terminal region which modulates catalytic activity.</text>
</comment>
<dbReference type="PIRSF" id="PIRSF000876">
    <property type="entry name" value="RR_chemtxs_CheB"/>
    <property type="match status" value="1"/>
</dbReference>
<dbReference type="EC" id="3.5.1.44" evidence="5"/>
<dbReference type="CDD" id="cd16432">
    <property type="entry name" value="CheB_Rec"/>
    <property type="match status" value="1"/>
</dbReference>
<dbReference type="PANTHER" id="PTHR42872">
    <property type="entry name" value="PROTEIN-GLUTAMATE METHYLESTERASE/PROTEIN-GLUTAMINE GLUTAMINASE"/>
    <property type="match status" value="1"/>
</dbReference>
<dbReference type="SUPFAM" id="SSF52738">
    <property type="entry name" value="Methylesterase CheB, C-terminal domain"/>
    <property type="match status" value="1"/>
</dbReference>
<comment type="catalytic activity">
    <reaction evidence="5">
        <text>L-glutaminyl-[protein] + H2O = L-glutamyl-[protein] + NH4(+)</text>
        <dbReference type="Rhea" id="RHEA:16441"/>
        <dbReference type="Rhea" id="RHEA-COMP:10207"/>
        <dbReference type="Rhea" id="RHEA-COMP:10208"/>
        <dbReference type="ChEBI" id="CHEBI:15377"/>
        <dbReference type="ChEBI" id="CHEBI:28938"/>
        <dbReference type="ChEBI" id="CHEBI:29973"/>
        <dbReference type="ChEBI" id="CHEBI:30011"/>
        <dbReference type="EC" id="3.5.1.44"/>
    </reaction>
</comment>
<dbReference type="Pfam" id="PF01339">
    <property type="entry name" value="CheB_methylest"/>
    <property type="match status" value="1"/>
</dbReference>
<gene>
    <name evidence="5 10" type="primary">cheB</name>
    <name evidence="10" type="ORF">QBE54_10100</name>
</gene>
<evidence type="ECO:0000259" key="9">
    <source>
        <dbReference type="PROSITE" id="PS50122"/>
    </source>
</evidence>
<evidence type="ECO:0000256" key="6">
    <source>
        <dbReference type="PROSITE-ProRule" id="PRU00050"/>
    </source>
</evidence>
<feature type="domain" description="CheB-type methylesterase" evidence="9">
    <location>
        <begin position="161"/>
        <end position="350"/>
    </location>
</feature>
<keyword evidence="3 5" id="KW-0378">Hydrolase</keyword>
<dbReference type="PANTHER" id="PTHR42872:SF6">
    <property type="entry name" value="PROTEIN-GLUTAMATE METHYLESTERASE_PROTEIN-GLUTAMINE GLUTAMINASE"/>
    <property type="match status" value="1"/>
</dbReference>
<dbReference type="HAMAP" id="MF_00099">
    <property type="entry name" value="CheB_chemtxs"/>
    <property type="match status" value="1"/>
</dbReference>
<dbReference type="EC" id="3.1.1.61" evidence="5"/>
<comment type="catalytic activity">
    <reaction evidence="4 5">
        <text>[protein]-L-glutamate 5-O-methyl ester + H2O = L-glutamyl-[protein] + methanol + H(+)</text>
        <dbReference type="Rhea" id="RHEA:23236"/>
        <dbReference type="Rhea" id="RHEA-COMP:10208"/>
        <dbReference type="Rhea" id="RHEA-COMP:10311"/>
        <dbReference type="ChEBI" id="CHEBI:15377"/>
        <dbReference type="ChEBI" id="CHEBI:15378"/>
        <dbReference type="ChEBI" id="CHEBI:17790"/>
        <dbReference type="ChEBI" id="CHEBI:29973"/>
        <dbReference type="ChEBI" id="CHEBI:82795"/>
        <dbReference type="EC" id="3.1.1.61"/>
    </reaction>
</comment>
<comment type="similarity">
    <text evidence="5">Belongs to the CheB family.</text>
</comment>
<comment type="PTM">
    <text evidence="5">Phosphorylated by CheA. Phosphorylation of the N-terminal regulatory domain activates the methylesterase activity.</text>
</comment>